<keyword evidence="2" id="KW-0012">Acyltransferase</keyword>
<dbReference type="Gene3D" id="3.40.630.30">
    <property type="match status" value="1"/>
</dbReference>
<dbReference type="InterPro" id="IPR016181">
    <property type="entry name" value="Acyl_CoA_acyltransferase"/>
</dbReference>
<dbReference type="Pfam" id="PF00583">
    <property type="entry name" value="Acetyltransf_1"/>
    <property type="match status" value="1"/>
</dbReference>
<evidence type="ECO:0000313" key="5">
    <source>
        <dbReference type="Proteomes" id="UP000000268"/>
    </source>
</evidence>
<dbReference type="CDD" id="cd04301">
    <property type="entry name" value="NAT_SF"/>
    <property type="match status" value="1"/>
</dbReference>
<organism evidence="4 5">
    <name type="scientific">Acaryochloris marina (strain MBIC 11017)</name>
    <dbReference type="NCBI Taxonomy" id="329726"/>
    <lineage>
        <taxon>Bacteria</taxon>
        <taxon>Bacillati</taxon>
        <taxon>Cyanobacteriota</taxon>
        <taxon>Cyanophyceae</taxon>
        <taxon>Acaryochloridales</taxon>
        <taxon>Acaryochloridaceae</taxon>
        <taxon>Acaryochloris</taxon>
    </lineage>
</organism>
<gene>
    <name evidence="4" type="ordered locus">AM1_2454</name>
</gene>
<evidence type="ECO:0000259" key="3">
    <source>
        <dbReference type="PROSITE" id="PS51186"/>
    </source>
</evidence>
<evidence type="ECO:0000313" key="4">
    <source>
        <dbReference type="EMBL" id="ABW27462.1"/>
    </source>
</evidence>
<dbReference type="Proteomes" id="UP000000268">
    <property type="component" value="Chromosome"/>
</dbReference>
<dbReference type="PANTHER" id="PTHR43877">
    <property type="entry name" value="AMINOALKYLPHOSPHONATE N-ACETYLTRANSFERASE-RELATED-RELATED"/>
    <property type="match status" value="1"/>
</dbReference>
<evidence type="ECO:0000256" key="1">
    <source>
        <dbReference type="ARBA" id="ARBA00022679"/>
    </source>
</evidence>
<feature type="domain" description="N-acetyltransferase" evidence="3">
    <location>
        <begin position="3"/>
        <end position="143"/>
    </location>
</feature>
<dbReference type="InterPro" id="IPR050832">
    <property type="entry name" value="Bact_Acetyltransf"/>
</dbReference>
<dbReference type="RefSeq" id="WP_012162926.1">
    <property type="nucleotide sequence ID" value="NC_009925.1"/>
</dbReference>
<dbReference type="HOGENOM" id="CLU_013985_21_3_3"/>
<dbReference type="PROSITE" id="PS51186">
    <property type="entry name" value="GNAT"/>
    <property type="match status" value="1"/>
</dbReference>
<name>B0C471_ACAM1</name>
<proteinExistence type="predicted"/>
<keyword evidence="1 4" id="KW-0808">Transferase</keyword>
<dbReference type="GO" id="GO:0016747">
    <property type="term" value="F:acyltransferase activity, transferring groups other than amino-acyl groups"/>
    <property type="evidence" value="ECO:0007669"/>
    <property type="project" value="InterPro"/>
</dbReference>
<dbReference type="InterPro" id="IPR000182">
    <property type="entry name" value="GNAT_dom"/>
</dbReference>
<dbReference type="KEGG" id="amr:AM1_2454"/>
<accession>B0C471</accession>
<evidence type="ECO:0000256" key="2">
    <source>
        <dbReference type="ARBA" id="ARBA00023315"/>
    </source>
</evidence>
<keyword evidence="5" id="KW-1185">Reference proteome</keyword>
<dbReference type="SUPFAM" id="SSF55729">
    <property type="entry name" value="Acyl-CoA N-acyltransferases (Nat)"/>
    <property type="match status" value="1"/>
</dbReference>
<dbReference type="EMBL" id="CP000828">
    <property type="protein sequence ID" value="ABW27462.1"/>
    <property type="molecule type" value="Genomic_DNA"/>
</dbReference>
<dbReference type="OrthoDB" id="9798006at2"/>
<dbReference type="AlphaFoldDB" id="B0C471"/>
<protein>
    <submittedName>
        <fullName evidence="4">Acetyltransferase, gnat family</fullName>
    </submittedName>
</protein>
<dbReference type="eggNOG" id="COG0456">
    <property type="taxonomic scope" value="Bacteria"/>
</dbReference>
<reference evidence="4 5" key="1">
    <citation type="journal article" date="2008" name="Proc. Natl. Acad. Sci. U.S.A.">
        <title>Niche adaptation and genome expansion in the chlorophyll d-producing cyanobacterium Acaryochloris marina.</title>
        <authorList>
            <person name="Swingley W.D."/>
            <person name="Chen M."/>
            <person name="Cheung P.C."/>
            <person name="Conrad A.L."/>
            <person name="Dejesa L.C."/>
            <person name="Hao J."/>
            <person name="Honchak B.M."/>
            <person name="Karbach L.E."/>
            <person name="Kurdoglu A."/>
            <person name="Lahiri S."/>
            <person name="Mastrian S.D."/>
            <person name="Miyashita H."/>
            <person name="Page L."/>
            <person name="Ramakrishna P."/>
            <person name="Satoh S."/>
            <person name="Sattley W.M."/>
            <person name="Shimada Y."/>
            <person name="Taylor H.L."/>
            <person name="Tomo T."/>
            <person name="Tsuchiya T."/>
            <person name="Wang Z.T."/>
            <person name="Raymond J."/>
            <person name="Mimuro M."/>
            <person name="Blankenship R.E."/>
            <person name="Touchman J.W."/>
        </authorList>
    </citation>
    <scope>NUCLEOTIDE SEQUENCE [LARGE SCALE GENOMIC DNA]</scope>
    <source>
        <strain evidence="5">MBIC 11017</strain>
    </source>
</reference>
<sequence length="143" mass="16563">MNFDTRPYQPSDLLYLRQIYLASRTVAFTWESPQGYQLEDFDQATRDEVIWVAAVGDRPVGYISWWEPDNFVHHLFIDPHFTRRGIGSALLHSCLTQVGRPVSLKCVQRNTAAIAFYVSQGWWIVSTGHSPEGAYYRMVFDQE</sequence>